<comment type="subcellular location">
    <subcellularLocation>
        <location evidence="1 10">Endoplasmic reticulum membrane</location>
        <topology evidence="1 10">Multi-pass membrane protein</topology>
    </subcellularLocation>
    <subcellularLocation>
        <location evidence="10">Golgi apparatus membrane</location>
        <topology evidence="10">Multi-pass membrane protein</topology>
    </subcellularLocation>
</comment>
<name>I3EFU6_NEMP3</name>
<evidence type="ECO:0000256" key="4">
    <source>
        <dbReference type="ARBA" id="ARBA00022692"/>
    </source>
</evidence>
<feature type="non-terminal residue" evidence="11">
    <location>
        <position position="207"/>
    </location>
</feature>
<feature type="transmembrane region" description="Helical" evidence="10">
    <location>
        <begin position="103"/>
        <end position="124"/>
    </location>
</feature>
<dbReference type="InParanoid" id="I3EFU6"/>
<evidence type="ECO:0000256" key="6">
    <source>
        <dbReference type="ARBA" id="ARBA00022989"/>
    </source>
</evidence>
<keyword evidence="3 10" id="KW-0813">Transport</keyword>
<evidence type="ECO:0000256" key="9">
    <source>
        <dbReference type="ARBA" id="ARBA00023136"/>
    </source>
</evidence>
<evidence type="ECO:0000256" key="2">
    <source>
        <dbReference type="ARBA" id="ARBA00009187"/>
    </source>
</evidence>
<comment type="similarity">
    <text evidence="2 10">Belongs to the ARV1 family.</text>
</comment>
<evidence type="ECO:0000313" key="12">
    <source>
        <dbReference type="Proteomes" id="UP000002872"/>
    </source>
</evidence>
<dbReference type="OMA" id="YYQMCNI"/>
<dbReference type="GO" id="GO:0006665">
    <property type="term" value="P:sphingolipid metabolic process"/>
    <property type="evidence" value="ECO:0007669"/>
    <property type="project" value="UniProtKB-UniRule"/>
</dbReference>
<dbReference type="EMBL" id="GL870879">
    <property type="protein sequence ID" value="EIJ88093.1"/>
    <property type="molecule type" value="Genomic_DNA"/>
</dbReference>
<evidence type="ECO:0000256" key="10">
    <source>
        <dbReference type="RuleBase" id="RU368065"/>
    </source>
</evidence>
<evidence type="ECO:0000256" key="5">
    <source>
        <dbReference type="ARBA" id="ARBA00022824"/>
    </source>
</evidence>
<dbReference type="InterPro" id="IPR007290">
    <property type="entry name" value="Arv1"/>
</dbReference>
<dbReference type="GO" id="GO:0097036">
    <property type="term" value="P:regulation of plasma membrane sterol distribution"/>
    <property type="evidence" value="ECO:0007669"/>
    <property type="project" value="UniProtKB-UniRule"/>
</dbReference>
<dbReference type="AlphaFoldDB" id="I3EFU6"/>
<dbReference type="GO" id="GO:0032366">
    <property type="term" value="P:intracellular sterol transport"/>
    <property type="evidence" value="ECO:0007669"/>
    <property type="project" value="UniProtKB-UniRule"/>
</dbReference>
<dbReference type="GO" id="GO:0016125">
    <property type="term" value="P:sterol metabolic process"/>
    <property type="evidence" value="ECO:0007669"/>
    <property type="project" value="UniProtKB-UniRule"/>
</dbReference>
<sequence>MNTTATKACIHCNHRLAHTTKISEGSDNHRHTLCPKCTNIADEYALSQRKLPGDLLLFKQEAFSHLVFNAGYFKMKNTLFIRLVIFLINTLDRIHNTPSVAEIFKAIIPQILELAIVSVFLHRFLNYRKILHITTVFSTLSILKIFLCLSNLPISNTYYQMCNILIVLMTSKAFSTYLIWSNRTILTIIVIARVFAFSLFLHRNTNL</sequence>
<organism evidence="11 12">
    <name type="scientific">Nematocida parisii (strain ERTm3)</name>
    <name type="common">Nematode killer fungus</name>
    <dbReference type="NCBI Taxonomy" id="935791"/>
    <lineage>
        <taxon>Eukaryota</taxon>
        <taxon>Fungi</taxon>
        <taxon>Fungi incertae sedis</taxon>
        <taxon>Microsporidia</taxon>
        <taxon>Nematocida</taxon>
    </lineage>
</organism>
<keyword evidence="5 10" id="KW-0256">Endoplasmic reticulum</keyword>
<accession>I3EFU6</accession>
<dbReference type="VEuPathDB" id="MicrosporidiaDB:NEQG_01537"/>
<keyword evidence="10" id="KW-0333">Golgi apparatus</keyword>
<feature type="transmembrane region" description="Helical" evidence="10">
    <location>
        <begin position="130"/>
        <end position="149"/>
    </location>
</feature>
<evidence type="ECO:0000256" key="3">
    <source>
        <dbReference type="ARBA" id="ARBA00022448"/>
    </source>
</evidence>
<dbReference type="HOGENOM" id="CLU_1337839_0_0_1"/>
<feature type="transmembrane region" description="Helical" evidence="10">
    <location>
        <begin position="185"/>
        <end position="202"/>
    </location>
</feature>
<protein>
    <recommendedName>
        <fullName evidence="10">Protein ARV</fullName>
    </recommendedName>
</protein>
<dbReference type="GO" id="GO:0005789">
    <property type="term" value="C:endoplasmic reticulum membrane"/>
    <property type="evidence" value="ECO:0007669"/>
    <property type="project" value="UniProtKB-SubCell"/>
</dbReference>
<keyword evidence="10" id="KW-0746">Sphingolipid metabolism</keyword>
<comment type="function">
    <text evidence="10">Regulates also the sphingolipid metabolism.</text>
</comment>
<reference evidence="11" key="1">
    <citation type="submission" date="2011-01" db="EMBL/GenBank/DDBJ databases">
        <title>The Genome Sequence of Nematocida parisii strain ERTm3.</title>
        <authorList>
            <consortium name="The Broad Institute Genome Sequencing Platform"/>
            <consortium name="The Broad Institute Genome Sequencing Center for Infectious Disease"/>
            <person name="Cuomo C."/>
            <person name="Troemel E."/>
            <person name="Young S.K."/>
            <person name="Zeng Q."/>
            <person name="Gargeya S."/>
            <person name="Fitzgerald M."/>
            <person name="Haas B."/>
            <person name="Abouelleil A."/>
            <person name="Alvarado L."/>
            <person name="Arachchi H.M."/>
            <person name="Berlin A."/>
            <person name="Chapman S.B."/>
            <person name="Gearin G."/>
            <person name="Goldberg J."/>
            <person name="Griggs A."/>
            <person name="Gujja S."/>
            <person name="Hansen M."/>
            <person name="Heiman D."/>
            <person name="Howarth C."/>
            <person name="Larimer J."/>
            <person name="Lui A."/>
            <person name="MacDonald P.J.P."/>
            <person name="McCowen C."/>
            <person name="Montmayeur A."/>
            <person name="Murphy C."/>
            <person name="Neiman D."/>
            <person name="Pearson M."/>
            <person name="Priest M."/>
            <person name="Roberts A."/>
            <person name="Saif S."/>
            <person name="Shea T."/>
            <person name="Sisk P."/>
            <person name="Stolte C."/>
            <person name="Sykes S."/>
            <person name="Wortman J."/>
            <person name="Nusbaum C."/>
            <person name="Birren B."/>
        </authorList>
    </citation>
    <scope>NUCLEOTIDE SEQUENCE</scope>
    <source>
        <strain evidence="11">ERTm3</strain>
    </source>
</reference>
<evidence type="ECO:0000313" key="11">
    <source>
        <dbReference type="EMBL" id="EIJ88093.1"/>
    </source>
</evidence>
<gene>
    <name evidence="11" type="ORF">NEQG_01537</name>
</gene>
<keyword evidence="8 10" id="KW-0443">Lipid metabolism</keyword>
<dbReference type="Pfam" id="PF04161">
    <property type="entry name" value="Arv1"/>
    <property type="match status" value="1"/>
</dbReference>
<keyword evidence="9 10" id="KW-0472">Membrane</keyword>
<comment type="function">
    <text evidence="10">Mediator of sterol homeostasis involved in sterol uptake, trafficking and distribution into membranes.</text>
</comment>
<dbReference type="Proteomes" id="UP000002872">
    <property type="component" value="Unassembled WGS sequence"/>
</dbReference>
<keyword evidence="4 10" id="KW-0812">Transmembrane</keyword>
<keyword evidence="7 10" id="KW-0445">Lipid transport</keyword>
<proteinExistence type="inferred from homology"/>
<evidence type="ECO:0000256" key="1">
    <source>
        <dbReference type="ARBA" id="ARBA00004477"/>
    </source>
</evidence>
<evidence type="ECO:0000256" key="7">
    <source>
        <dbReference type="ARBA" id="ARBA00023055"/>
    </source>
</evidence>
<keyword evidence="12" id="KW-1185">Reference proteome</keyword>
<keyword evidence="6 10" id="KW-1133">Transmembrane helix</keyword>
<dbReference type="GO" id="GO:0000139">
    <property type="term" value="C:Golgi membrane"/>
    <property type="evidence" value="ECO:0007669"/>
    <property type="project" value="UniProtKB-SubCell"/>
</dbReference>
<evidence type="ECO:0000256" key="8">
    <source>
        <dbReference type="ARBA" id="ARBA00023098"/>
    </source>
</evidence>
<dbReference type="OrthoDB" id="2192830at2759"/>